<keyword evidence="4 9" id="KW-1003">Cell membrane</keyword>
<feature type="domain" description="AprE-like beta-barrel" evidence="12">
    <location>
        <begin position="324"/>
        <end position="413"/>
    </location>
</feature>
<evidence type="ECO:0000256" key="5">
    <source>
        <dbReference type="ARBA" id="ARBA00022519"/>
    </source>
</evidence>
<evidence type="ECO:0000256" key="9">
    <source>
        <dbReference type="RuleBase" id="RU365093"/>
    </source>
</evidence>
<organism evidence="13 14">
    <name type="scientific">Sulfitobacter noctilucicola</name>
    <dbReference type="NCBI Taxonomy" id="1342301"/>
    <lineage>
        <taxon>Bacteria</taxon>
        <taxon>Pseudomonadati</taxon>
        <taxon>Pseudomonadota</taxon>
        <taxon>Alphaproteobacteria</taxon>
        <taxon>Rhodobacterales</taxon>
        <taxon>Roseobacteraceae</taxon>
        <taxon>Sulfitobacter</taxon>
    </lineage>
</organism>
<dbReference type="OrthoDB" id="9810980at2"/>
<evidence type="ECO:0000256" key="8">
    <source>
        <dbReference type="ARBA" id="ARBA00023136"/>
    </source>
</evidence>
<dbReference type="InterPro" id="IPR058982">
    <property type="entry name" value="Beta-barrel_AprE"/>
</dbReference>
<dbReference type="Gene3D" id="2.40.50.100">
    <property type="match status" value="1"/>
</dbReference>
<dbReference type="PANTHER" id="PTHR30386:SF17">
    <property type="entry name" value="ALKALINE PROTEASE SECRETION PROTEIN APRE"/>
    <property type="match status" value="1"/>
</dbReference>
<dbReference type="SUPFAM" id="SSF111369">
    <property type="entry name" value="HlyD-like secretion proteins"/>
    <property type="match status" value="2"/>
</dbReference>
<dbReference type="Gene3D" id="2.40.30.170">
    <property type="match status" value="1"/>
</dbReference>
<evidence type="ECO:0000256" key="1">
    <source>
        <dbReference type="ARBA" id="ARBA00004377"/>
    </source>
</evidence>
<dbReference type="RefSeq" id="WP_160170269.1">
    <property type="nucleotide sequence ID" value="NZ_JACIFU010000001.1"/>
</dbReference>
<dbReference type="InterPro" id="IPR058781">
    <property type="entry name" value="HH_AprE-like"/>
</dbReference>
<keyword evidence="7 9" id="KW-1133">Transmembrane helix</keyword>
<evidence type="ECO:0000313" key="14">
    <source>
        <dbReference type="Proteomes" id="UP000565745"/>
    </source>
</evidence>
<keyword evidence="8 9" id="KW-0472">Membrane</keyword>
<dbReference type="PANTHER" id="PTHR30386">
    <property type="entry name" value="MEMBRANE FUSION SUBUNIT OF EMRAB-TOLC MULTIDRUG EFFLUX PUMP"/>
    <property type="match status" value="1"/>
</dbReference>
<comment type="caution">
    <text evidence="13">The sequence shown here is derived from an EMBL/GenBank/DDBJ whole genome shotgun (WGS) entry which is preliminary data.</text>
</comment>
<dbReference type="Proteomes" id="UP000565745">
    <property type="component" value="Unassembled WGS sequence"/>
</dbReference>
<dbReference type="PRINTS" id="PR01490">
    <property type="entry name" value="RTXTOXIND"/>
</dbReference>
<feature type="transmembrane region" description="Helical" evidence="9">
    <location>
        <begin position="12"/>
        <end position="33"/>
    </location>
</feature>
<accession>A0A7W6M5W7</accession>
<evidence type="ECO:0000256" key="2">
    <source>
        <dbReference type="ARBA" id="ARBA00009477"/>
    </source>
</evidence>
<keyword evidence="3 9" id="KW-0813">Transport</keyword>
<comment type="similarity">
    <text evidence="2 9">Belongs to the membrane fusion protein (MFP) (TC 8.A.1) family.</text>
</comment>
<dbReference type="Pfam" id="PF26002">
    <property type="entry name" value="Beta-barrel_AprE"/>
    <property type="match status" value="1"/>
</dbReference>
<evidence type="ECO:0000256" key="4">
    <source>
        <dbReference type="ARBA" id="ARBA00022475"/>
    </source>
</evidence>
<dbReference type="GO" id="GO:0015031">
    <property type="term" value="P:protein transport"/>
    <property type="evidence" value="ECO:0007669"/>
    <property type="project" value="InterPro"/>
</dbReference>
<name>A0A7W6M5W7_9RHOB</name>
<evidence type="ECO:0000313" key="13">
    <source>
        <dbReference type="EMBL" id="MBB4172951.1"/>
    </source>
</evidence>
<feature type="coiled-coil region" evidence="10">
    <location>
        <begin position="225"/>
        <end position="288"/>
    </location>
</feature>
<gene>
    <name evidence="13" type="ORF">GGR93_000712</name>
</gene>
<evidence type="ECO:0000259" key="12">
    <source>
        <dbReference type="Pfam" id="PF26002"/>
    </source>
</evidence>
<keyword evidence="14" id="KW-1185">Reference proteome</keyword>
<evidence type="ECO:0000256" key="3">
    <source>
        <dbReference type="ARBA" id="ARBA00022448"/>
    </source>
</evidence>
<sequence>MSGPIELGVSIRAYALSGLLALIALVGGFGFWATQTTLAGAVVVTGQVKADQNQQAVQPVIGGVVAQVFVQNGDVVQRGEVLLRLDITTQENALAFAEDELFAVLAQLDRLHAQFGGTQKIDFRPDLVAAAQDDPSLALILQGQNELFAASLTTLRQHVQQATQSKRQIDARLSGIDAQLVSLVYQRDLVREGLNKQEALLERKLIPAATVLEARRLASQIDTDLAKMTSQREEAVERLAEIDAALNERLAERREAAIAKARDLEEPMRKFRADIAKLKNEIARAEIRAPVSGVIHRMQPTGTSTVLRAGDTILYIVPPVQRPVIAAQVLPHDIDQISFGQPVNLRLAALNQRITPEIRGHISAVSPDAIVDERRGSRYFAVEVTVAEDQLARLPSGTALLAGMPVEVFVQTGARTPLHYLTKPMTDYFAHAMRGN</sequence>
<keyword evidence="6 9" id="KW-0812">Transmembrane</keyword>
<evidence type="ECO:0000259" key="11">
    <source>
        <dbReference type="Pfam" id="PF25994"/>
    </source>
</evidence>
<dbReference type="EMBL" id="JACIFU010000001">
    <property type="protein sequence ID" value="MBB4172951.1"/>
    <property type="molecule type" value="Genomic_DNA"/>
</dbReference>
<protein>
    <recommendedName>
        <fullName evidence="9">Membrane fusion protein (MFP) family protein</fullName>
    </recommendedName>
</protein>
<dbReference type="InterPro" id="IPR050739">
    <property type="entry name" value="MFP"/>
</dbReference>
<evidence type="ECO:0000256" key="7">
    <source>
        <dbReference type="ARBA" id="ARBA00022989"/>
    </source>
</evidence>
<dbReference type="Pfam" id="PF25994">
    <property type="entry name" value="HH_AprE"/>
    <property type="match status" value="1"/>
</dbReference>
<dbReference type="NCBIfam" id="TIGR01843">
    <property type="entry name" value="type_I_hlyD"/>
    <property type="match status" value="1"/>
</dbReference>
<comment type="subcellular location">
    <subcellularLocation>
        <location evidence="1 9">Cell inner membrane</location>
        <topology evidence="1 9">Single-pass membrane protein</topology>
    </subcellularLocation>
</comment>
<reference evidence="13 14" key="1">
    <citation type="submission" date="2020-08" db="EMBL/GenBank/DDBJ databases">
        <title>Genomic Encyclopedia of Type Strains, Phase IV (KMG-IV): sequencing the most valuable type-strain genomes for metagenomic binning, comparative biology and taxonomic classification.</title>
        <authorList>
            <person name="Goeker M."/>
        </authorList>
    </citation>
    <scope>NUCLEOTIDE SEQUENCE [LARGE SCALE GENOMIC DNA]</scope>
    <source>
        <strain evidence="13 14">DSM 101015</strain>
    </source>
</reference>
<evidence type="ECO:0000256" key="6">
    <source>
        <dbReference type="ARBA" id="ARBA00022692"/>
    </source>
</evidence>
<proteinExistence type="inferred from homology"/>
<dbReference type="InterPro" id="IPR010129">
    <property type="entry name" value="T1SS_HlyD"/>
</dbReference>
<feature type="domain" description="AprE-like long alpha-helical hairpin" evidence="11">
    <location>
        <begin position="94"/>
        <end position="280"/>
    </location>
</feature>
<keyword evidence="10" id="KW-0175">Coiled coil</keyword>
<dbReference type="GO" id="GO:0005886">
    <property type="term" value="C:plasma membrane"/>
    <property type="evidence" value="ECO:0007669"/>
    <property type="project" value="UniProtKB-SubCell"/>
</dbReference>
<dbReference type="AlphaFoldDB" id="A0A7W6M5W7"/>
<keyword evidence="5 9" id="KW-0997">Cell inner membrane</keyword>
<evidence type="ECO:0000256" key="10">
    <source>
        <dbReference type="SAM" id="Coils"/>
    </source>
</evidence>